<dbReference type="Pfam" id="PF00746">
    <property type="entry name" value="Gram_pos_anchor"/>
    <property type="match status" value="1"/>
</dbReference>
<evidence type="ECO:0000259" key="9">
    <source>
        <dbReference type="Pfam" id="PF04650"/>
    </source>
</evidence>
<name>A0ABW0UGM8_9STRE</name>
<evidence type="ECO:0000256" key="7">
    <source>
        <dbReference type="SAM" id="SignalP"/>
    </source>
</evidence>
<keyword evidence="5" id="KW-0175">Coiled coil</keyword>
<feature type="domain" description="Gram-positive cocci surface proteins LPxTG" evidence="8">
    <location>
        <begin position="914"/>
        <end position="950"/>
    </location>
</feature>
<proteinExistence type="predicted"/>
<keyword evidence="4" id="KW-0572">Peptidoglycan-anchor</keyword>
<dbReference type="InterPro" id="IPR005877">
    <property type="entry name" value="YSIRK_signal_dom"/>
</dbReference>
<dbReference type="NCBIfam" id="TIGR01168">
    <property type="entry name" value="YSIRK_signal"/>
    <property type="match status" value="1"/>
</dbReference>
<keyword evidence="1" id="KW-0134">Cell wall</keyword>
<comment type="caution">
    <text evidence="10">The sequence shown here is derived from an EMBL/GenBank/DDBJ whole genome shotgun (WGS) entry which is preliminary data.</text>
</comment>
<dbReference type="NCBIfam" id="TIGR01167">
    <property type="entry name" value="LPXTG_anchor"/>
    <property type="match status" value="1"/>
</dbReference>
<keyword evidence="3 7" id="KW-0732">Signal</keyword>
<evidence type="ECO:0000256" key="4">
    <source>
        <dbReference type="ARBA" id="ARBA00023088"/>
    </source>
</evidence>
<reference evidence="11" key="1">
    <citation type="journal article" date="2019" name="Int. J. Syst. Evol. Microbiol.">
        <title>The Global Catalogue of Microorganisms (GCM) 10K type strain sequencing project: providing services to taxonomists for standard genome sequencing and annotation.</title>
        <authorList>
            <consortium name="The Broad Institute Genomics Platform"/>
            <consortium name="The Broad Institute Genome Sequencing Center for Infectious Disease"/>
            <person name="Wu L."/>
            <person name="Ma J."/>
        </authorList>
    </citation>
    <scope>NUCLEOTIDE SEQUENCE [LARGE SCALE GENOMIC DNA]</scope>
    <source>
        <strain evidence="11">DT43</strain>
    </source>
</reference>
<dbReference type="InterPro" id="IPR019931">
    <property type="entry name" value="LPXTG_anchor"/>
</dbReference>
<gene>
    <name evidence="10" type="ORF">ACFPQ3_10875</name>
</gene>
<feature type="coiled-coil region" evidence="5">
    <location>
        <begin position="488"/>
        <end position="529"/>
    </location>
</feature>
<sequence>MISNQKEKFSIRKFKTGTHSAMIGKVVLLSALTVAMASGNSVFADETTSAPAEVTTVAQAPAEQTVTGTANKASESTTEVIVKEELPVVTVDNPKVDKAVEEAIAAGVEVTKTEEVLVDSEAEATANFEGQEKRVKEATETKKEIDQMLEESQKLATEAGVELKEEEAKTYKDDNEGALKDAEAQVKALEEGRKVQEEINETLPKAIEIASKTGVKVVVEEGKKYEDLKMALDDLAQQVKLLDEAGQKQQELDSALVLAVDKADKAGIKVTYADKKVTYKDLQEAFNAMAYQIESLAKAEEVKANSNKALAKAVEEAQKAGVKVVESPEQISSSLKEIEADVATQLKLLVEATDTQHNVDNILSEAKKYATDNKVNVIHKGIKEVNAGQAIAEANKQSEAIKQVVAEVLKLRAEYENDYQSWVSDITKQVKDALAKVPSTVSGNADVKAKESQLMESLKGDSKQADKALTAYESFIKTFNSVSATDAKERTEANKKDAEVENARRKAEYEKALAKKADLDAQIKAIHDKNRAIFAEKGLTYTGNYDKDKATVDQWNKENAGEKVSSSSESGLTATPSTGYTGVSNATKATHPLAAYAIQGLYRSENTDADFNNVFKIENGKATIRVTNTSHGDVLLTFSNIQVVPGSAHTADFVALWDSGDGGIAYGVFTGAGTGAYSQGGAEGAGGYVAGAGARVGWIKSVDIDIETVESDFYEATFNDIDNLQTLDFTTLNGGTVTKGKNISGTGNSYSAGAGDVSQSSRGVLDSNGLGISYDKPTKIKLSFKHSTGHNDATSIVGGLFGQSSQKEIKVIVKEISIEKAPDETTVKNWEPVTPKSVDPTVLTPLETPEKPKEKTAEMMSLQVVADYHKVNAEVTVTPATVEVTAHDITVVVPVHEVNVATTVNPVKVRLIPKEDELPSTGEADSLMTVLSGVLMSGLGVLGIRKKEND</sequence>
<dbReference type="Proteomes" id="UP001596110">
    <property type="component" value="Unassembled WGS sequence"/>
</dbReference>
<evidence type="ECO:0000313" key="11">
    <source>
        <dbReference type="Proteomes" id="UP001596110"/>
    </source>
</evidence>
<feature type="signal peptide" evidence="7">
    <location>
        <begin position="1"/>
        <end position="44"/>
    </location>
</feature>
<dbReference type="EMBL" id="JBHSOJ010000032">
    <property type="protein sequence ID" value="MFC5632029.1"/>
    <property type="molecule type" value="Genomic_DNA"/>
</dbReference>
<evidence type="ECO:0000313" key="10">
    <source>
        <dbReference type="EMBL" id="MFC5632029.1"/>
    </source>
</evidence>
<evidence type="ECO:0000256" key="5">
    <source>
        <dbReference type="SAM" id="Coils"/>
    </source>
</evidence>
<feature type="domain" description="YSIRK Gram-positive signal peptide" evidence="9">
    <location>
        <begin position="4"/>
        <end position="24"/>
    </location>
</feature>
<evidence type="ECO:0000256" key="2">
    <source>
        <dbReference type="ARBA" id="ARBA00022525"/>
    </source>
</evidence>
<dbReference type="RefSeq" id="WP_156806349.1">
    <property type="nucleotide sequence ID" value="NZ_JBHSOJ010000032.1"/>
</dbReference>
<evidence type="ECO:0000256" key="6">
    <source>
        <dbReference type="SAM" id="MobiDB-lite"/>
    </source>
</evidence>
<keyword evidence="2" id="KW-0964">Secreted</keyword>
<feature type="region of interest" description="Disordered" evidence="6">
    <location>
        <begin position="558"/>
        <end position="577"/>
    </location>
</feature>
<feature type="compositionally biased region" description="Polar residues" evidence="6">
    <location>
        <begin position="564"/>
        <end position="577"/>
    </location>
</feature>
<evidence type="ECO:0000259" key="8">
    <source>
        <dbReference type="Pfam" id="PF00746"/>
    </source>
</evidence>
<evidence type="ECO:0000256" key="3">
    <source>
        <dbReference type="ARBA" id="ARBA00022729"/>
    </source>
</evidence>
<protein>
    <submittedName>
        <fullName evidence="10">YSIRK-type signal peptide-containing protein</fullName>
    </submittedName>
</protein>
<accession>A0ABW0UGM8</accession>
<dbReference type="Pfam" id="PF04650">
    <property type="entry name" value="YSIRK_signal"/>
    <property type="match status" value="1"/>
</dbReference>
<organism evidence="10 11">
    <name type="scientific">Streptococcus caledonicus</name>
    <dbReference type="NCBI Taxonomy" id="2614158"/>
    <lineage>
        <taxon>Bacteria</taxon>
        <taxon>Bacillati</taxon>
        <taxon>Bacillota</taxon>
        <taxon>Bacilli</taxon>
        <taxon>Lactobacillales</taxon>
        <taxon>Streptococcaceae</taxon>
        <taxon>Streptococcus</taxon>
    </lineage>
</organism>
<evidence type="ECO:0000256" key="1">
    <source>
        <dbReference type="ARBA" id="ARBA00022512"/>
    </source>
</evidence>
<feature type="chain" id="PRO_5047540228" evidence="7">
    <location>
        <begin position="45"/>
        <end position="950"/>
    </location>
</feature>
<keyword evidence="11" id="KW-1185">Reference proteome</keyword>
<feature type="coiled-coil region" evidence="5">
    <location>
        <begin position="135"/>
        <end position="199"/>
    </location>
</feature>